<accession>A0A0H5QRF8</accession>
<feature type="region of interest" description="Disordered" evidence="1">
    <location>
        <begin position="41"/>
        <end position="63"/>
    </location>
</feature>
<reference evidence="2" key="1">
    <citation type="submission" date="2015-04" db="EMBL/GenBank/DDBJ databases">
        <title>The genome sequence of the plant pathogenic Rhizarian Plasmodiophora brassicae reveals insights in its biotrophic life cycle and the origin of chitin synthesis.</title>
        <authorList>
            <person name="Schwelm A."/>
            <person name="Fogelqvist J."/>
            <person name="Knaust A."/>
            <person name="Julke S."/>
            <person name="Lilja T."/>
            <person name="Dhandapani V."/>
            <person name="Bonilla-Rosso G."/>
            <person name="Karlsson M."/>
            <person name="Shevchenko A."/>
            <person name="Choi S.R."/>
            <person name="Kim H.G."/>
            <person name="Park J.Y."/>
            <person name="Lim Y.P."/>
            <person name="Ludwig-Muller J."/>
            <person name="Dixelius C."/>
        </authorList>
    </citation>
    <scope>NUCLEOTIDE SEQUENCE</scope>
    <source>
        <tissue evidence="2">Potato root galls</tissue>
    </source>
</reference>
<sequence>MAELGEQGGKFINANQDIPISVGQKLFLRTRLMPPRSAIKPMLKQHSPAMPKATSESSRSTGNQLVAARVPAIARPAFRAVMKPDGDMDVKGQMSPMNYSSTPIRKRSQLQ</sequence>
<protein>
    <submittedName>
        <fullName evidence="2">Uncharacterized protein</fullName>
    </submittedName>
</protein>
<evidence type="ECO:0000256" key="1">
    <source>
        <dbReference type="SAM" id="MobiDB-lite"/>
    </source>
</evidence>
<dbReference type="EMBL" id="HACM01003649">
    <property type="protein sequence ID" value="CRZ04091.1"/>
    <property type="molecule type" value="Transcribed_RNA"/>
</dbReference>
<evidence type="ECO:0000313" key="2">
    <source>
        <dbReference type="EMBL" id="CRZ04091.1"/>
    </source>
</evidence>
<dbReference type="AlphaFoldDB" id="A0A0H5QRF8"/>
<proteinExistence type="predicted"/>
<feature type="region of interest" description="Disordered" evidence="1">
    <location>
        <begin position="84"/>
        <end position="111"/>
    </location>
</feature>
<organism evidence="2">
    <name type="scientific">Spongospora subterranea</name>
    <dbReference type="NCBI Taxonomy" id="70186"/>
    <lineage>
        <taxon>Eukaryota</taxon>
        <taxon>Sar</taxon>
        <taxon>Rhizaria</taxon>
        <taxon>Endomyxa</taxon>
        <taxon>Phytomyxea</taxon>
        <taxon>Plasmodiophorida</taxon>
        <taxon>Plasmodiophoridae</taxon>
        <taxon>Spongospora</taxon>
    </lineage>
</organism>
<feature type="compositionally biased region" description="Polar residues" evidence="1">
    <location>
        <begin position="54"/>
        <end position="63"/>
    </location>
</feature>
<name>A0A0H5QRF8_9EUKA</name>